<sequence>MSNNARSPEFDLLHPALQHHIVNSLGWSTLRPTQLAAIEPIHTGRHCLLLAPTAGGKTEAAFLPVLSRMLTEGWTGASVLYVCPIKALLNNLEARLTHYAGLVGRRVEVWHGDVSATRKRKVLQDPPDVLLTTPESLEGMLISPRVERDAWFGQLRCVIADELHAFAAGDRGWHLRSVITRIDRYASSPLQRIGLSATVANPVELLDWFAPTGPREVVGSSSVRADADVTIDHVSTLENAAIVISRLHRGEKRLVFCDSRASAEKLGSGLRELGVRTFVSHASLSVAERRHAEQAFAEERDCVIVATSTLELGIDVGDLDRVIQIDAPGTVSSFLQRMGRSGRRSGTRRSCLFLATGETALLGAGAICRLWSQGWVETAYPPPQPWNVLAQQALLMVLEHGQVTLAELLARLIMSFPELEPAGVRACVGHLVAQADLASPEPGLIQIGPKTQAAHERSHYRDLLVTFTGPDLLVGKHGTAEVGYLDPAVLVGKRDEPLKVLLSGRSWTVREVDWKRRVVWLEPATLGGKARWMGSGRGMSAEVATAVRELLLSGEAGVAKLSKRAIATLDDLRDTTPTQIDPPAVQAQGAASWRYWTYAGSDANRRTQLAWHHAGTSSSDGLSVTWRVDPRPIGKLTEQDPVLSDEEIAELAQPFKFAELLEPGCIRDLVVARLALASHHGDGLNETLGDPDNPTVQAETDAT</sequence>
<dbReference type="PROSITE" id="PS51192">
    <property type="entry name" value="HELICASE_ATP_BIND_1"/>
    <property type="match status" value="1"/>
</dbReference>
<accession>A0ABN6PSY6</accession>
<dbReference type="InterPro" id="IPR001650">
    <property type="entry name" value="Helicase_C-like"/>
</dbReference>
<evidence type="ECO:0000313" key="6">
    <source>
        <dbReference type="EMBL" id="BDI06360.1"/>
    </source>
</evidence>
<dbReference type="RefSeq" id="WP_251969640.1">
    <property type="nucleotide sequence ID" value="NZ_AP025730.1"/>
</dbReference>
<dbReference type="InterPro" id="IPR011545">
    <property type="entry name" value="DEAD/DEAH_box_helicase_dom"/>
</dbReference>
<organism evidence="6 7">
    <name type="scientific">Sphaerotilus microaerophilus</name>
    <dbReference type="NCBI Taxonomy" id="2914710"/>
    <lineage>
        <taxon>Bacteria</taxon>
        <taxon>Pseudomonadati</taxon>
        <taxon>Pseudomonadota</taxon>
        <taxon>Betaproteobacteria</taxon>
        <taxon>Burkholderiales</taxon>
        <taxon>Sphaerotilaceae</taxon>
        <taxon>Sphaerotilus</taxon>
    </lineage>
</organism>
<evidence type="ECO:0000256" key="1">
    <source>
        <dbReference type="ARBA" id="ARBA00022741"/>
    </source>
</evidence>
<evidence type="ECO:0000256" key="3">
    <source>
        <dbReference type="SAM" id="MobiDB-lite"/>
    </source>
</evidence>
<protein>
    <submittedName>
        <fullName evidence="6">ATP-dependent helicase</fullName>
    </submittedName>
</protein>
<dbReference type="Pfam" id="PF00271">
    <property type="entry name" value="Helicase_C"/>
    <property type="match status" value="1"/>
</dbReference>
<dbReference type="InterPro" id="IPR027417">
    <property type="entry name" value="P-loop_NTPase"/>
</dbReference>
<feature type="compositionally biased region" description="Polar residues" evidence="3">
    <location>
        <begin position="694"/>
        <end position="703"/>
    </location>
</feature>
<dbReference type="PANTHER" id="PTHR47962">
    <property type="entry name" value="ATP-DEPENDENT HELICASE LHR-RELATED-RELATED"/>
    <property type="match status" value="1"/>
</dbReference>
<dbReference type="SUPFAM" id="SSF52540">
    <property type="entry name" value="P-loop containing nucleoside triphosphate hydrolases"/>
    <property type="match status" value="1"/>
</dbReference>
<feature type="domain" description="Helicase ATP-binding" evidence="4">
    <location>
        <begin position="38"/>
        <end position="217"/>
    </location>
</feature>
<dbReference type="GO" id="GO:0004386">
    <property type="term" value="F:helicase activity"/>
    <property type="evidence" value="ECO:0007669"/>
    <property type="project" value="UniProtKB-KW"/>
</dbReference>
<keyword evidence="1" id="KW-0547">Nucleotide-binding</keyword>
<dbReference type="SMART" id="SM00487">
    <property type="entry name" value="DEXDc"/>
    <property type="match status" value="1"/>
</dbReference>
<keyword evidence="6" id="KW-0347">Helicase</keyword>
<evidence type="ECO:0000256" key="2">
    <source>
        <dbReference type="ARBA" id="ARBA00022840"/>
    </source>
</evidence>
<dbReference type="PROSITE" id="PS51194">
    <property type="entry name" value="HELICASE_CTER"/>
    <property type="match status" value="1"/>
</dbReference>
<dbReference type="InterPro" id="IPR052511">
    <property type="entry name" value="ATP-dep_Helicase"/>
</dbReference>
<dbReference type="PANTHER" id="PTHR47962:SF5">
    <property type="entry name" value="ATP-DEPENDENT HELICASE LHR-RELATED"/>
    <property type="match status" value="1"/>
</dbReference>
<evidence type="ECO:0000313" key="7">
    <source>
        <dbReference type="Proteomes" id="UP001057498"/>
    </source>
</evidence>
<reference evidence="6" key="1">
    <citation type="submission" date="2022-04" db="EMBL/GenBank/DDBJ databases">
        <title>Whole genome sequence of Sphaerotilus sp. FB-5.</title>
        <authorList>
            <person name="Takeda M."/>
            <person name="Narihara S."/>
            <person name="Akimoto M."/>
            <person name="Akimoto R."/>
            <person name="Nishiyashiki S."/>
            <person name="Murakami T."/>
        </authorList>
    </citation>
    <scope>NUCLEOTIDE SEQUENCE</scope>
    <source>
        <strain evidence="6">FB-5</strain>
    </source>
</reference>
<dbReference type="Proteomes" id="UP001057498">
    <property type="component" value="Chromosome"/>
</dbReference>
<dbReference type="Gene3D" id="3.40.50.300">
    <property type="entry name" value="P-loop containing nucleotide triphosphate hydrolases"/>
    <property type="match status" value="2"/>
</dbReference>
<dbReference type="EMBL" id="AP025730">
    <property type="protein sequence ID" value="BDI06360.1"/>
    <property type="molecule type" value="Genomic_DNA"/>
</dbReference>
<dbReference type="InterPro" id="IPR014001">
    <property type="entry name" value="Helicase_ATP-bd"/>
</dbReference>
<keyword evidence="6" id="KW-0378">Hydrolase</keyword>
<feature type="region of interest" description="Disordered" evidence="3">
    <location>
        <begin position="681"/>
        <end position="703"/>
    </location>
</feature>
<keyword evidence="2" id="KW-0067">ATP-binding</keyword>
<keyword evidence="7" id="KW-1185">Reference proteome</keyword>
<feature type="domain" description="Helicase C-terminal" evidence="5">
    <location>
        <begin position="236"/>
        <end position="387"/>
    </location>
</feature>
<evidence type="ECO:0000259" key="5">
    <source>
        <dbReference type="PROSITE" id="PS51194"/>
    </source>
</evidence>
<name>A0ABN6PSY6_9BURK</name>
<gene>
    <name evidence="6" type="ORF">CATMQ487_33300</name>
</gene>
<proteinExistence type="predicted"/>
<dbReference type="Pfam" id="PF00270">
    <property type="entry name" value="DEAD"/>
    <property type="match status" value="1"/>
</dbReference>
<dbReference type="SMART" id="SM00490">
    <property type="entry name" value="HELICc"/>
    <property type="match status" value="1"/>
</dbReference>
<evidence type="ECO:0000259" key="4">
    <source>
        <dbReference type="PROSITE" id="PS51192"/>
    </source>
</evidence>